<organism evidence="2 3">
    <name type="scientific">Pilimelia columellifera subsp. columellifera</name>
    <dbReference type="NCBI Taxonomy" id="706583"/>
    <lineage>
        <taxon>Bacteria</taxon>
        <taxon>Bacillati</taxon>
        <taxon>Actinomycetota</taxon>
        <taxon>Actinomycetes</taxon>
        <taxon>Micromonosporales</taxon>
        <taxon>Micromonosporaceae</taxon>
        <taxon>Pilimelia</taxon>
    </lineage>
</organism>
<proteinExistence type="predicted"/>
<keyword evidence="3" id="KW-1185">Reference proteome</keyword>
<dbReference type="RefSeq" id="WP_344170929.1">
    <property type="nucleotide sequence ID" value="NZ_BAAARY010000005.1"/>
</dbReference>
<feature type="transmembrane region" description="Helical" evidence="1">
    <location>
        <begin position="20"/>
        <end position="43"/>
    </location>
</feature>
<comment type="caution">
    <text evidence="2">The sequence shown here is derived from an EMBL/GenBank/DDBJ whole genome shotgun (WGS) entry which is preliminary data.</text>
</comment>
<gene>
    <name evidence="2" type="ORF">GCM10010201_17330</name>
</gene>
<evidence type="ECO:0008006" key="4">
    <source>
        <dbReference type="Google" id="ProtNLM"/>
    </source>
</evidence>
<evidence type="ECO:0000256" key="1">
    <source>
        <dbReference type="SAM" id="Phobius"/>
    </source>
</evidence>
<dbReference type="Proteomes" id="UP001499978">
    <property type="component" value="Unassembled WGS sequence"/>
</dbReference>
<protein>
    <recommendedName>
        <fullName evidence="4">DUF4190 domain-containing protein</fullName>
    </recommendedName>
</protein>
<reference evidence="3" key="1">
    <citation type="journal article" date="2019" name="Int. J. Syst. Evol. Microbiol.">
        <title>The Global Catalogue of Microorganisms (GCM) 10K type strain sequencing project: providing services to taxonomists for standard genome sequencing and annotation.</title>
        <authorList>
            <consortium name="The Broad Institute Genomics Platform"/>
            <consortium name="The Broad Institute Genome Sequencing Center for Infectious Disease"/>
            <person name="Wu L."/>
            <person name="Ma J."/>
        </authorList>
    </citation>
    <scope>NUCLEOTIDE SEQUENCE [LARGE SCALE GENOMIC DNA]</scope>
    <source>
        <strain evidence="3">JCM 3367</strain>
    </source>
</reference>
<keyword evidence="1" id="KW-0472">Membrane</keyword>
<evidence type="ECO:0000313" key="3">
    <source>
        <dbReference type="Proteomes" id="UP001499978"/>
    </source>
</evidence>
<keyword evidence="1" id="KW-1133">Transmembrane helix</keyword>
<feature type="transmembrane region" description="Helical" evidence="1">
    <location>
        <begin position="55"/>
        <end position="79"/>
    </location>
</feature>
<keyword evidence="1" id="KW-0812">Transmembrane</keyword>
<name>A0ABP6AQC8_9ACTN</name>
<sequence>MTAPYQPVPASGGNDKTTLWGVLGIVFALCCAPLGIVFAVLSMNEAKKVGKPPTLAYVGFGLAALSIIIGIISAATGAFSGMTSSTS</sequence>
<dbReference type="EMBL" id="BAAARY010000005">
    <property type="protein sequence ID" value="GAA2520314.1"/>
    <property type="molecule type" value="Genomic_DNA"/>
</dbReference>
<accession>A0ABP6AQC8</accession>
<evidence type="ECO:0000313" key="2">
    <source>
        <dbReference type="EMBL" id="GAA2520314.1"/>
    </source>
</evidence>